<dbReference type="EMBL" id="GBRH01222202">
    <property type="protein sequence ID" value="JAD75693.1"/>
    <property type="molecule type" value="Transcribed_RNA"/>
</dbReference>
<name>A0A0A9CMN1_ARUDO</name>
<organism evidence="1">
    <name type="scientific">Arundo donax</name>
    <name type="common">Giant reed</name>
    <name type="synonym">Donax arundinaceus</name>
    <dbReference type="NCBI Taxonomy" id="35708"/>
    <lineage>
        <taxon>Eukaryota</taxon>
        <taxon>Viridiplantae</taxon>
        <taxon>Streptophyta</taxon>
        <taxon>Embryophyta</taxon>
        <taxon>Tracheophyta</taxon>
        <taxon>Spermatophyta</taxon>
        <taxon>Magnoliopsida</taxon>
        <taxon>Liliopsida</taxon>
        <taxon>Poales</taxon>
        <taxon>Poaceae</taxon>
        <taxon>PACMAD clade</taxon>
        <taxon>Arundinoideae</taxon>
        <taxon>Arundineae</taxon>
        <taxon>Arundo</taxon>
    </lineage>
</organism>
<protein>
    <submittedName>
        <fullName evidence="1">Uncharacterized protein</fullName>
    </submittedName>
</protein>
<evidence type="ECO:0000313" key="1">
    <source>
        <dbReference type="EMBL" id="JAD75693.1"/>
    </source>
</evidence>
<accession>A0A0A9CMN1</accession>
<proteinExistence type="predicted"/>
<sequence>MPSLCSVSSKSGFTYFSLLSASSTAISKIWPLSVPRITSLVDASVMDWRFQATALTRRPRRRGSCLGRGHLAWW</sequence>
<dbReference type="AlphaFoldDB" id="A0A0A9CMN1"/>
<reference evidence="1" key="2">
    <citation type="journal article" date="2015" name="Data Brief">
        <title>Shoot transcriptome of the giant reed, Arundo donax.</title>
        <authorList>
            <person name="Barrero R.A."/>
            <person name="Guerrero F.D."/>
            <person name="Moolhuijzen P."/>
            <person name="Goolsby J.A."/>
            <person name="Tidwell J."/>
            <person name="Bellgard S.E."/>
            <person name="Bellgard M.I."/>
        </authorList>
    </citation>
    <scope>NUCLEOTIDE SEQUENCE</scope>
    <source>
        <tissue evidence="1">Shoot tissue taken approximately 20 cm above the soil surface</tissue>
    </source>
</reference>
<reference evidence="1" key="1">
    <citation type="submission" date="2014-09" db="EMBL/GenBank/DDBJ databases">
        <authorList>
            <person name="Magalhaes I.L.F."/>
            <person name="Oliveira U."/>
            <person name="Santos F.R."/>
            <person name="Vidigal T.H.D.A."/>
            <person name="Brescovit A.D."/>
            <person name="Santos A.J."/>
        </authorList>
    </citation>
    <scope>NUCLEOTIDE SEQUENCE</scope>
    <source>
        <tissue evidence="1">Shoot tissue taken approximately 20 cm above the soil surface</tissue>
    </source>
</reference>